<dbReference type="Proteomes" id="UP001549036">
    <property type="component" value="Unassembled WGS sequence"/>
</dbReference>
<sequence>MGFFSDLNKKLIENIYAHSSYLTDPSADLPRRVKEIVDLLMPFIQPEAREEVRLEILGIIHEHMYDEVEIEDSAAEK</sequence>
<dbReference type="RefSeq" id="WP_292374199.1">
    <property type="nucleotide sequence ID" value="NZ_JBEPLM010000007.1"/>
</dbReference>
<accession>A0ABV2HV89</accession>
<gene>
    <name evidence="1" type="ORF">ABID26_003939</name>
</gene>
<organism evidence="1 2">
    <name type="scientific">Mesorhizobium shonense</name>
    <dbReference type="NCBI Taxonomy" id="1209948"/>
    <lineage>
        <taxon>Bacteria</taxon>
        <taxon>Pseudomonadati</taxon>
        <taxon>Pseudomonadota</taxon>
        <taxon>Alphaproteobacteria</taxon>
        <taxon>Hyphomicrobiales</taxon>
        <taxon>Phyllobacteriaceae</taxon>
        <taxon>Mesorhizobium</taxon>
    </lineage>
</organism>
<proteinExistence type="predicted"/>
<evidence type="ECO:0000313" key="1">
    <source>
        <dbReference type="EMBL" id="MET3594531.1"/>
    </source>
</evidence>
<reference evidence="1 2" key="1">
    <citation type="submission" date="2024-06" db="EMBL/GenBank/DDBJ databases">
        <title>Genomic Encyclopedia of Type Strains, Phase IV (KMG-IV): sequencing the most valuable type-strain genomes for metagenomic binning, comparative biology and taxonomic classification.</title>
        <authorList>
            <person name="Goeker M."/>
        </authorList>
    </citation>
    <scope>NUCLEOTIDE SEQUENCE [LARGE SCALE GENOMIC DNA]</scope>
    <source>
        <strain evidence="1 2">DSM 29846</strain>
    </source>
</reference>
<dbReference type="EMBL" id="JBEPLM010000007">
    <property type="protein sequence ID" value="MET3594531.1"/>
    <property type="molecule type" value="Genomic_DNA"/>
</dbReference>
<name>A0ABV2HV89_9HYPH</name>
<keyword evidence="2" id="KW-1185">Reference proteome</keyword>
<comment type="caution">
    <text evidence="1">The sequence shown here is derived from an EMBL/GenBank/DDBJ whole genome shotgun (WGS) entry which is preliminary data.</text>
</comment>
<protein>
    <submittedName>
        <fullName evidence="1">Uncharacterized protein</fullName>
    </submittedName>
</protein>
<evidence type="ECO:0000313" key="2">
    <source>
        <dbReference type="Proteomes" id="UP001549036"/>
    </source>
</evidence>